<accession>A0A165L1X5</accession>
<protein>
    <submittedName>
        <fullName evidence="3">Universal stress protein UspA</fullName>
    </submittedName>
</protein>
<reference evidence="3 4" key="1">
    <citation type="submission" date="2016-03" db="EMBL/GenBank/DDBJ databases">
        <title>Speciation and ecological success in dimly lit waters: horizontal gene transfer in a green sulfur bacteria bloom unveiled by metagenomic assembly.</title>
        <authorList>
            <person name="Llorens-Mares T."/>
            <person name="Liu Z."/>
            <person name="Allen L.Z."/>
            <person name="Rusch D.B."/>
            <person name="Craig M.T."/>
            <person name="Dupont C.L."/>
            <person name="Bryant D.A."/>
            <person name="Casamayor E.O."/>
        </authorList>
    </citation>
    <scope>NUCLEOTIDE SEQUENCE [LARGE SCALE GENOMIC DNA]</scope>
    <source>
        <strain evidence="3">CIII</strain>
    </source>
</reference>
<evidence type="ECO:0000313" key="4">
    <source>
        <dbReference type="Proteomes" id="UP000076481"/>
    </source>
</evidence>
<dbReference type="PANTHER" id="PTHR46268">
    <property type="entry name" value="STRESS RESPONSE PROTEIN NHAX"/>
    <property type="match status" value="1"/>
</dbReference>
<dbReference type="AlphaFoldDB" id="A0A165L1X5"/>
<gene>
    <name evidence="3" type="ORF">A3K90_01685</name>
</gene>
<sequence length="273" mass="30356">MIIRRIAVAIDCSPHSMASLKAARELAERLQADIQGIFVEDSNLFRLAELPFSCEIRPYNQEPRVIEPAELERAVRRQAQKAESALLAAIENSTLRHSFITRRGLVPEEVVAAALESDLLVLGRSGKSPTCRRGLGSTAQKALVEGKKPLLIMRHGISATEEPCLALYDGSEGAEKALQAALFLTPPEALLHVLILENDPEEAWRMETSIREQEPERADAMEFHHLAGEDAKTIARFIRMLDSGLVVLCDEMRMAKEDIRELVSVLDYPILLV</sequence>
<dbReference type="PANTHER" id="PTHR46268:SF15">
    <property type="entry name" value="UNIVERSAL STRESS PROTEIN HP_0031"/>
    <property type="match status" value="1"/>
</dbReference>
<proteinExistence type="inferred from homology"/>
<dbReference type="SUPFAM" id="SSF52402">
    <property type="entry name" value="Adenine nucleotide alpha hydrolases-like"/>
    <property type="match status" value="1"/>
</dbReference>
<dbReference type="EMBL" id="LVWG01000036">
    <property type="protein sequence ID" value="KZK73469.1"/>
    <property type="molecule type" value="Genomic_DNA"/>
</dbReference>
<evidence type="ECO:0000313" key="3">
    <source>
        <dbReference type="EMBL" id="KZK73469.1"/>
    </source>
</evidence>
<dbReference type="RefSeq" id="WP_303682428.1">
    <property type="nucleotide sequence ID" value="NZ_LVWG01000036.1"/>
</dbReference>
<dbReference type="Pfam" id="PF00582">
    <property type="entry name" value="Usp"/>
    <property type="match status" value="1"/>
</dbReference>
<evidence type="ECO:0000256" key="1">
    <source>
        <dbReference type="ARBA" id="ARBA00008791"/>
    </source>
</evidence>
<evidence type="ECO:0000259" key="2">
    <source>
        <dbReference type="Pfam" id="PF00582"/>
    </source>
</evidence>
<name>A0A165L1X5_PELLU</name>
<comment type="similarity">
    <text evidence="1">Belongs to the universal stress protein A family.</text>
</comment>
<dbReference type="PRINTS" id="PR01438">
    <property type="entry name" value="UNVRSLSTRESS"/>
</dbReference>
<dbReference type="CDD" id="cd00293">
    <property type="entry name" value="USP-like"/>
    <property type="match status" value="1"/>
</dbReference>
<dbReference type="InterPro" id="IPR006015">
    <property type="entry name" value="Universal_stress_UspA"/>
</dbReference>
<comment type="caution">
    <text evidence="3">The sequence shown here is derived from an EMBL/GenBank/DDBJ whole genome shotgun (WGS) entry which is preliminary data.</text>
</comment>
<dbReference type="Proteomes" id="UP000076481">
    <property type="component" value="Unassembled WGS sequence"/>
</dbReference>
<organism evidence="3 4">
    <name type="scientific">Pelodictyon luteolum</name>
    <dbReference type="NCBI Taxonomy" id="1100"/>
    <lineage>
        <taxon>Bacteria</taxon>
        <taxon>Pseudomonadati</taxon>
        <taxon>Chlorobiota</taxon>
        <taxon>Chlorobiia</taxon>
        <taxon>Chlorobiales</taxon>
        <taxon>Chlorobiaceae</taxon>
        <taxon>Chlorobium/Pelodictyon group</taxon>
        <taxon>Pelodictyon</taxon>
    </lineage>
</organism>
<dbReference type="Gene3D" id="3.40.50.12370">
    <property type="match status" value="1"/>
</dbReference>
<feature type="domain" description="UspA" evidence="2">
    <location>
        <begin position="4"/>
        <end position="154"/>
    </location>
</feature>
<dbReference type="InterPro" id="IPR006016">
    <property type="entry name" value="UspA"/>
</dbReference>